<dbReference type="GO" id="GO:0003677">
    <property type="term" value="F:DNA binding"/>
    <property type="evidence" value="ECO:0007669"/>
    <property type="project" value="UniProtKB-KW"/>
</dbReference>
<evidence type="ECO:0000256" key="8">
    <source>
        <dbReference type="ARBA" id="ARBA00022842"/>
    </source>
</evidence>
<dbReference type="PANTHER" id="PTHR30194:SF3">
    <property type="entry name" value="CROSSOVER JUNCTION ENDODEOXYRIBONUCLEASE RUVC"/>
    <property type="match status" value="1"/>
</dbReference>
<evidence type="ECO:0000256" key="7">
    <source>
        <dbReference type="ARBA" id="ARBA00022801"/>
    </source>
</evidence>
<keyword evidence="8" id="KW-0460">Magnesium</keyword>
<keyword evidence="9" id="KW-0238">DNA-binding</keyword>
<dbReference type="PROSITE" id="PS01321">
    <property type="entry name" value="RUVC"/>
    <property type="match status" value="1"/>
</dbReference>
<evidence type="ECO:0000256" key="9">
    <source>
        <dbReference type="ARBA" id="ARBA00023125"/>
    </source>
</evidence>
<dbReference type="PANTHER" id="PTHR30194">
    <property type="entry name" value="CROSSOVER JUNCTION ENDODEOXYRIBONUCLEASE RUVC"/>
    <property type="match status" value="1"/>
</dbReference>
<dbReference type="GO" id="GO:0046872">
    <property type="term" value="F:metal ion binding"/>
    <property type="evidence" value="ECO:0007669"/>
    <property type="project" value="UniProtKB-KW"/>
</dbReference>
<dbReference type="GO" id="GO:0008821">
    <property type="term" value="F:crossover junction DNA endonuclease activity"/>
    <property type="evidence" value="ECO:0007669"/>
    <property type="project" value="InterPro"/>
</dbReference>
<dbReference type="Pfam" id="PF02075">
    <property type="entry name" value="RuvC"/>
    <property type="match status" value="1"/>
</dbReference>
<dbReference type="GO" id="GO:0006281">
    <property type="term" value="P:DNA repair"/>
    <property type="evidence" value="ECO:0007669"/>
    <property type="project" value="UniProtKB-KW"/>
</dbReference>
<name>A0A6J6E3B1_9ZZZZ</name>
<reference evidence="12" key="1">
    <citation type="submission" date="2020-05" db="EMBL/GenBank/DDBJ databases">
        <authorList>
            <person name="Chiriac C."/>
            <person name="Salcher M."/>
            <person name="Ghai R."/>
            <person name="Kavagutti S V."/>
        </authorList>
    </citation>
    <scope>NUCLEOTIDE SEQUENCE</scope>
</reference>
<dbReference type="InterPro" id="IPR020563">
    <property type="entry name" value="X-over_junc_endoDNase_Mg_BS"/>
</dbReference>
<dbReference type="AlphaFoldDB" id="A0A6J6E3B1"/>
<dbReference type="FunFam" id="3.30.420.10:FF:000002">
    <property type="entry name" value="Crossover junction endodeoxyribonuclease RuvC"/>
    <property type="match status" value="1"/>
</dbReference>
<evidence type="ECO:0000256" key="5">
    <source>
        <dbReference type="ARBA" id="ARBA00022759"/>
    </source>
</evidence>
<evidence type="ECO:0000256" key="10">
    <source>
        <dbReference type="ARBA" id="ARBA00023172"/>
    </source>
</evidence>
<evidence type="ECO:0000256" key="3">
    <source>
        <dbReference type="ARBA" id="ARBA00022722"/>
    </source>
</evidence>
<dbReference type="InterPro" id="IPR036397">
    <property type="entry name" value="RNaseH_sf"/>
</dbReference>
<dbReference type="GO" id="GO:0006310">
    <property type="term" value="P:DNA recombination"/>
    <property type="evidence" value="ECO:0007669"/>
    <property type="project" value="UniProtKB-KW"/>
</dbReference>
<keyword evidence="3" id="KW-0540">Nuclease</keyword>
<dbReference type="InterPro" id="IPR002176">
    <property type="entry name" value="X-over_junc_endoDNase_RuvC"/>
</dbReference>
<dbReference type="Gene3D" id="3.30.420.10">
    <property type="entry name" value="Ribonuclease H-like superfamily/Ribonuclease H"/>
    <property type="match status" value="1"/>
</dbReference>
<evidence type="ECO:0000313" key="12">
    <source>
        <dbReference type="EMBL" id="CAB4570667.1"/>
    </source>
</evidence>
<evidence type="ECO:0000256" key="1">
    <source>
        <dbReference type="ARBA" id="ARBA00009518"/>
    </source>
</evidence>
<dbReference type="CDD" id="cd16962">
    <property type="entry name" value="RuvC"/>
    <property type="match status" value="1"/>
</dbReference>
<gene>
    <name evidence="12" type="ORF">UFOPK1740_00210</name>
</gene>
<evidence type="ECO:0000256" key="6">
    <source>
        <dbReference type="ARBA" id="ARBA00022763"/>
    </source>
</evidence>
<proteinExistence type="inferred from homology"/>
<evidence type="ECO:0000256" key="11">
    <source>
        <dbReference type="ARBA" id="ARBA00023204"/>
    </source>
</evidence>
<keyword evidence="5" id="KW-0255">Endonuclease</keyword>
<keyword evidence="10" id="KW-0233">DNA recombination</keyword>
<keyword evidence="6" id="KW-0227">DNA damage</keyword>
<keyword evidence="2" id="KW-0963">Cytoplasm</keyword>
<dbReference type="NCBIfam" id="TIGR00228">
    <property type="entry name" value="ruvC"/>
    <property type="match status" value="1"/>
</dbReference>
<dbReference type="EMBL" id="CAEZTU010000005">
    <property type="protein sequence ID" value="CAB4570667.1"/>
    <property type="molecule type" value="Genomic_DNA"/>
</dbReference>
<evidence type="ECO:0000256" key="2">
    <source>
        <dbReference type="ARBA" id="ARBA00022490"/>
    </source>
</evidence>
<sequence length="168" mass="17817">MRVLGVDPGLTRCGLAIVDEAPGRKVTLKTVMVFRTPATDALADRLLQLDTALSKIIKEYKPDVVAVEQVFSQHNLKSVMGTAQAAGLAMVNAAKQGCQVFTYTPTQVKASVTGSGKADKRQIGRMIAKICGLSSPPEPADASDAVALAICHLWRGGADEKIRKRAVS</sequence>
<dbReference type="InterPro" id="IPR012337">
    <property type="entry name" value="RNaseH-like_sf"/>
</dbReference>
<keyword evidence="7" id="KW-0378">Hydrolase</keyword>
<keyword evidence="4" id="KW-0479">Metal-binding</keyword>
<evidence type="ECO:0000256" key="4">
    <source>
        <dbReference type="ARBA" id="ARBA00022723"/>
    </source>
</evidence>
<comment type="similarity">
    <text evidence="1">Belongs to the RuvC family.</text>
</comment>
<protein>
    <submittedName>
        <fullName evidence="12">Unannotated protein</fullName>
    </submittedName>
</protein>
<accession>A0A6J6E3B1</accession>
<dbReference type="PRINTS" id="PR00696">
    <property type="entry name" value="RSOLVASERUVC"/>
</dbReference>
<dbReference type="HAMAP" id="MF_00034">
    <property type="entry name" value="RuvC"/>
    <property type="match status" value="1"/>
</dbReference>
<organism evidence="12">
    <name type="scientific">freshwater metagenome</name>
    <dbReference type="NCBI Taxonomy" id="449393"/>
    <lineage>
        <taxon>unclassified sequences</taxon>
        <taxon>metagenomes</taxon>
        <taxon>ecological metagenomes</taxon>
    </lineage>
</organism>
<dbReference type="SUPFAM" id="SSF53098">
    <property type="entry name" value="Ribonuclease H-like"/>
    <property type="match status" value="1"/>
</dbReference>
<keyword evidence="11" id="KW-0234">DNA repair</keyword>